<organism evidence="3 4">
    <name type="scientific">Funneliformis mosseae</name>
    <name type="common">Endomycorrhizal fungus</name>
    <name type="synonym">Glomus mosseae</name>
    <dbReference type="NCBI Taxonomy" id="27381"/>
    <lineage>
        <taxon>Eukaryota</taxon>
        <taxon>Fungi</taxon>
        <taxon>Fungi incertae sedis</taxon>
        <taxon>Mucoromycota</taxon>
        <taxon>Glomeromycotina</taxon>
        <taxon>Glomeromycetes</taxon>
        <taxon>Glomerales</taxon>
        <taxon>Glomeraceae</taxon>
        <taxon>Funneliformis</taxon>
    </lineage>
</organism>
<dbReference type="GO" id="GO:0007131">
    <property type="term" value="P:reciprocal meiotic recombination"/>
    <property type="evidence" value="ECO:0007669"/>
    <property type="project" value="InterPro"/>
</dbReference>
<dbReference type="GO" id="GO:0000795">
    <property type="term" value="C:synaptonemal complex"/>
    <property type="evidence" value="ECO:0007669"/>
    <property type="project" value="InterPro"/>
</dbReference>
<keyword evidence="4" id="KW-1185">Reference proteome</keyword>
<dbReference type="Proteomes" id="UP000789375">
    <property type="component" value="Unassembled WGS sequence"/>
</dbReference>
<dbReference type="InterPro" id="IPR042448">
    <property type="entry name" value="CCNB1IP1"/>
</dbReference>
<evidence type="ECO:0000256" key="1">
    <source>
        <dbReference type="SAM" id="Coils"/>
    </source>
</evidence>
<dbReference type="EMBL" id="CAJVPP010000060">
    <property type="protein sequence ID" value="CAG8438541.1"/>
    <property type="molecule type" value="Genomic_DNA"/>
</dbReference>
<dbReference type="PANTHER" id="PTHR14305:SF0">
    <property type="entry name" value="E3 UBIQUITIN-PROTEIN LIGASE CCNB1IP1"/>
    <property type="match status" value="1"/>
</dbReference>
<dbReference type="Gene3D" id="3.30.450.60">
    <property type="match status" value="1"/>
</dbReference>
<name>A0A9N8YM67_FUNMO</name>
<comment type="caution">
    <text evidence="3">The sequence shown here is derived from an EMBL/GenBank/DDBJ whole genome shotgun (WGS) entry which is preliminary data.</text>
</comment>
<evidence type="ECO:0000313" key="3">
    <source>
        <dbReference type="EMBL" id="CAG8438541.1"/>
    </source>
</evidence>
<evidence type="ECO:0000313" key="4">
    <source>
        <dbReference type="Proteomes" id="UP000789375"/>
    </source>
</evidence>
<dbReference type="PANTHER" id="PTHR14305">
    <property type="entry name" value="E3 UBIQUITIN-PROTEIN LIGASE CCNB1IP1"/>
    <property type="match status" value="1"/>
</dbReference>
<evidence type="ECO:0000259" key="2">
    <source>
        <dbReference type="Pfam" id="PF01217"/>
    </source>
</evidence>
<keyword evidence="1" id="KW-0175">Coiled coil</keyword>
<proteinExistence type="predicted"/>
<dbReference type="InterPro" id="IPR011012">
    <property type="entry name" value="Longin-like_dom_sf"/>
</dbReference>
<dbReference type="SUPFAM" id="SSF64356">
    <property type="entry name" value="SNARE-like"/>
    <property type="match status" value="1"/>
</dbReference>
<feature type="domain" description="AP complex mu/sigma subunit" evidence="2">
    <location>
        <begin position="273"/>
        <end position="361"/>
    </location>
</feature>
<dbReference type="Pfam" id="PF01217">
    <property type="entry name" value="Clat_adaptor_s"/>
    <property type="match status" value="1"/>
</dbReference>
<dbReference type="GO" id="GO:0061630">
    <property type="term" value="F:ubiquitin protein ligase activity"/>
    <property type="evidence" value="ECO:0007669"/>
    <property type="project" value="InterPro"/>
</dbReference>
<gene>
    <name evidence="3" type="ORF">FMOSSE_LOCUS612</name>
</gene>
<protein>
    <submittedName>
        <fullName evidence="3">3164_t:CDS:1</fullName>
    </submittedName>
</protein>
<dbReference type="InterPro" id="IPR022775">
    <property type="entry name" value="AP_mu_sigma_su"/>
</dbReference>
<sequence>MDLELRCNFVQCRKVLNTEGRACVTTCSRRIFFACANSAFSSALVCPACETSLTENDDIVFTDLNPSEDYKSSVLSGLRPDLIIEICSRALSFWTYQTTQEACFQEMLYKNLEEKYSQLEKQVQGVLRDAQSEITSLKVKLQALQKEKEQEKRKAHELAEQLQEKHRQFSKLQGMYDKLRRRTLVPTMQQPVQNRTGNSFSNAGANNPVIGSRQGGVPNQPGLYGENGIFNNRTWNIEENRYRDPYVVRQDYPVGSMTGAGRKMDGNENYVFQQQKGQTRFSRYYNTKLQPEERVLMEADILRKCLKRGDSQLYHSKYFVAFRRYASLFFVIGFEEEENHLAILELVQAYVEILNTYFDNVV</sequence>
<dbReference type="AlphaFoldDB" id="A0A9N8YM67"/>
<accession>A0A9N8YM67</accession>
<reference evidence="3" key="1">
    <citation type="submission" date="2021-06" db="EMBL/GenBank/DDBJ databases">
        <authorList>
            <person name="Kallberg Y."/>
            <person name="Tangrot J."/>
            <person name="Rosling A."/>
        </authorList>
    </citation>
    <scope>NUCLEOTIDE SEQUENCE</scope>
    <source>
        <strain evidence="3">87-6 pot B 2015</strain>
    </source>
</reference>
<feature type="coiled-coil region" evidence="1">
    <location>
        <begin position="109"/>
        <end position="182"/>
    </location>
</feature>